<accession>A0ABS8PAP1</accession>
<dbReference type="PANTHER" id="PTHR48207">
    <property type="entry name" value="SUCCINATE--HYDROXYMETHYLGLUTARATE COA-TRANSFERASE"/>
    <property type="match status" value="1"/>
</dbReference>
<dbReference type="Gene3D" id="3.30.1540.10">
    <property type="entry name" value="formyl-coa transferase, domain 3"/>
    <property type="match status" value="1"/>
</dbReference>
<dbReference type="Gene3D" id="3.40.50.10540">
    <property type="entry name" value="Crotonobetainyl-coa:carnitine coa-transferase, domain 1"/>
    <property type="match status" value="1"/>
</dbReference>
<dbReference type="SUPFAM" id="SSF89796">
    <property type="entry name" value="CoA-transferase family III (CaiB/BaiF)"/>
    <property type="match status" value="1"/>
</dbReference>
<organism evidence="2 3">
    <name type="scientific">Actinomycetospora endophytica</name>
    <dbReference type="NCBI Taxonomy" id="2291215"/>
    <lineage>
        <taxon>Bacteria</taxon>
        <taxon>Bacillati</taxon>
        <taxon>Actinomycetota</taxon>
        <taxon>Actinomycetes</taxon>
        <taxon>Pseudonocardiales</taxon>
        <taxon>Pseudonocardiaceae</taxon>
        <taxon>Actinomycetospora</taxon>
    </lineage>
</organism>
<comment type="caution">
    <text evidence="2">The sequence shown here is derived from an EMBL/GenBank/DDBJ whole genome shotgun (WGS) entry which is preliminary data.</text>
</comment>
<dbReference type="InterPro" id="IPR050483">
    <property type="entry name" value="CoA-transferase_III_domain"/>
</dbReference>
<evidence type="ECO:0000313" key="2">
    <source>
        <dbReference type="EMBL" id="MCD2195327.1"/>
    </source>
</evidence>
<dbReference type="InterPro" id="IPR023606">
    <property type="entry name" value="CoA-Trfase_III_dom_1_sf"/>
</dbReference>
<evidence type="ECO:0000256" key="1">
    <source>
        <dbReference type="ARBA" id="ARBA00022679"/>
    </source>
</evidence>
<sequence length="388" mass="41802">MTAPLDGITVVDLTRNLAGPYATMVLGDLGARVIKVERPGTGDDTRAWTPPTWGSPPRSVLFDALNRNKESVTLDVDDPDDAAHLRALAARADVVVESNRAGALERRGLGFEQIRELNPRIVYVSISGFGSVGPDRDRPGYDAVVQAASGVMSINGEPGRMPSRVGPSIVDQGTGMWAALGVLAALRRRDADGEAQHVETSLYETGVSWVGYQTSNYLASGTVPGPQGSRHSQSAPYEGFATRDGHLLIATLNDALFRRLCTAIGREDLADDDRYRTNPDRVARRDELAAQIAAVLTGDDTAAWEARLREHGVPCSAVRSLDEVATDPQTAALGLLRDYDHPDVEGMRLVDHPLTYNGTRSFRHDWPPGLGEHTGAVLGEDGHSVNDR</sequence>
<dbReference type="GO" id="GO:0016740">
    <property type="term" value="F:transferase activity"/>
    <property type="evidence" value="ECO:0007669"/>
    <property type="project" value="UniProtKB-KW"/>
</dbReference>
<reference evidence="2 3" key="1">
    <citation type="submission" date="2021-11" db="EMBL/GenBank/DDBJ databases">
        <title>Draft genome sequence of Actinomycetospora sp. SF1 isolated from the rhizosphere soil.</title>
        <authorList>
            <person name="Duangmal K."/>
            <person name="Chantavorakit T."/>
        </authorList>
    </citation>
    <scope>NUCLEOTIDE SEQUENCE [LARGE SCALE GENOMIC DNA]</scope>
    <source>
        <strain evidence="2 3">TBRC 5722</strain>
    </source>
</reference>
<evidence type="ECO:0000313" key="3">
    <source>
        <dbReference type="Proteomes" id="UP001199469"/>
    </source>
</evidence>
<gene>
    <name evidence="2" type="ORF">LQ327_18320</name>
</gene>
<keyword evidence="1 2" id="KW-0808">Transferase</keyword>
<keyword evidence="3" id="KW-1185">Reference proteome</keyword>
<dbReference type="Pfam" id="PF02515">
    <property type="entry name" value="CoA_transf_3"/>
    <property type="match status" value="1"/>
</dbReference>
<dbReference type="PANTHER" id="PTHR48207:SF3">
    <property type="entry name" value="SUCCINATE--HYDROXYMETHYLGLUTARATE COA-TRANSFERASE"/>
    <property type="match status" value="1"/>
</dbReference>
<protein>
    <submittedName>
        <fullName evidence="2">CoA transferase</fullName>
    </submittedName>
</protein>
<dbReference type="InterPro" id="IPR003673">
    <property type="entry name" value="CoA-Trfase_fam_III"/>
</dbReference>
<proteinExistence type="predicted"/>
<dbReference type="InterPro" id="IPR044855">
    <property type="entry name" value="CoA-Trfase_III_dom3_sf"/>
</dbReference>
<dbReference type="EMBL" id="JAJNDB010000004">
    <property type="protein sequence ID" value="MCD2195327.1"/>
    <property type="molecule type" value="Genomic_DNA"/>
</dbReference>
<dbReference type="Proteomes" id="UP001199469">
    <property type="component" value="Unassembled WGS sequence"/>
</dbReference>
<dbReference type="RefSeq" id="WP_230736339.1">
    <property type="nucleotide sequence ID" value="NZ_JAJNDB010000004.1"/>
</dbReference>
<name>A0ABS8PAP1_9PSEU</name>